<dbReference type="EMBL" id="CP017755">
    <property type="protein sequence ID" value="AOZ09077.1"/>
    <property type="molecule type" value="Genomic_DNA"/>
</dbReference>
<keyword evidence="5 6" id="KW-0472">Membrane</keyword>
<organism evidence="7 8">
    <name type="scientific">Cupriavidus malaysiensis</name>
    <dbReference type="NCBI Taxonomy" id="367825"/>
    <lineage>
        <taxon>Bacteria</taxon>
        <taxon>Pseudomonadati</taxon>
        <taxon>Pseudomonadota</taxon>
        <taxon>Betaproteobacteria</taxon>
        <taxon>Burkholderiales</taxon>
        <taxon>Burkholderiaceae</taxon>
        <taxon>Cupriavidus</taxon>
    </lineage>
</organism>
<feature type="transmembrane region" description="Helical" evidence="6">
    <location>
        <begin position="202"/>
        <end position="224"/>
    </location>
</feature>
<dbReference type="Pfam" id="PF13520">
    <property type="entry name" value="AA_permease_2"/>
    <property type="match status" value="1"/>
</dbReference>
<evidence type="ECO:0000256" key="5">
    <source>
        <dbReference type="ARBA" id="ARBA00023136"/>
    </source>
</evidence>
<evidence type="ECO:0000313" key="8">
    <source>
        <dbReference type="Proteomes" id="UP000177515"/>
    </source>
</evidence>
<keyword evidence="3 6" id="KW-0812">Transmembrane</keyword>
<proteinExistence type="predicted"/>
<feature type="transmembrane region" description="Helical" evidence="6">
    <location>
        <begin position="341"/>
        <end position="363"/>
    </location>
</feature>
<dbReference type="PANTHER" id="PTHR42770">
    <property type="entry name" value="AMINO ACID TRANSPORTER-RELATED"/>
    <property type="match status" value="1"/>
</dbReference>
<evidence type="ECO:0000256" key="1">
    <source>
        <dbReference type="ARBA" id="ARBA00004651"/>
    </source>
</evidence>
<accession>A0ABM6FBS7</accession>
<feature type="transmembrane region" description="Helical" evidence="6">
    <location>
        <begin position="20"/>
        <end position="41"/>
    </location>
</feature>
<comment type="subcellular location">
    <subcellularLocation>
        <location evidence="1">Cell membrane</location>
        <topology evidence="1">Multi-pass membrane protein</topology>
    </subcellularLocation>
</comment>
<keyword evidence="4 6" id="KW-1133">Transmembrane helix</keyword>
<dbReference type="RefSeq" id="WP_071071713.1">
    <property type="nucleotide sequence ID" value="NZ_CP017755.1"/>
</dbReference>
<feature type="transmembrane region" description="Helical" evidence="6">
    <location>
        <begin position="78"/>
        <end position="106"/>
    </location>
</feature>
<dbReference type="InterPro" id="IPR002293">
    <property type="entry name" value="AA/rel_permease1"/>
</dbReference>
<sequence>MEAKAQGGLEAGALGLGESVVMGVAGTAPAFSLAATTATLIATVHTLAPASLLYCGLIMFGVTLAYRQLNRLQPDAGACYAWVGTAFHPVLGFLAGWALLVASAVFMVSGTIPAATATLLLLDPALAARPALVTLVAAGWLLLVSAVVIKGIKLTSYTQVAMTVVELAVLVAVSVAALAHATRHAPHALALSSLSALSALSPWHFTPHLFANGALVALFFFWGWDVTANLTEETRDPSRVPGRGALLAMGIVLALFIAFVAACLLVLSDTEIRQAGTNVVFALASRLFPRPWDYLAVLAVMLSTVGTLETSILQFSRTLYASGRDGLLHGRYARLHPVWRTPWVATLVISGCGLLLLLAAATFDSVGEIIQDSVNAISFQVAFYYGLVGFACAWRSYRAAAGTADLALMVAWPAASAAFLWAVALYSMPAFDFTARVIAVGGIAIGVVPLLLGRRRRRLARTAAGDERQRDAADTG</sequence>
<feature type="transmembrane region" description="Helical" evidence="6">
    <location>
        <begin position="294"/>
        <end position="320"/>
    </location>
</feature>
<dbReference type="Gene3D" id="1.20.1740.10">
    <property type="entry name" value="Amino acid/polyamine transporter I"/>
    <property type="match status" value="1"/>
</dbReference>
<evidence type="ECO:0000256" key="4">
    <source>
        <dbReference type="ARBA" id="ARBA00022989"/>
    </source>
</evidence>
<evidence type="ECO:0000313" key="7">
    <source>
        <dbReference type="EMBL" id="AOZ09077.1"/>
    </source>
</evidence>
<gene>
    <name evidence="7" type="ORF">BKK80_24905</name>
</gene>
<name>A0ABM6FBS7_9BURK</name>
<reference evidence="7 8" key="1">
    <citation type="submission" date="2016-10" db="EMBL/GenBank/DDBJ databases">
        <title>Complete genome sequences of three Cupriavidus strains isolated from various Malaysian environments.</title>
        <authorList>
            <person name="Abdullah A.A.-A."/>
            <person name="Shafie N.A.H."/>
            <person name="Lau N.S."/>
        </authorList>
    </citation>
    <scope>NUCLEOTIDE SEQUENCE [LARGE SCALE GENOMIC DNA]</scope>
    <source>
        <strain evidence="7 8">USMAA1020</strain>
    </source>
</reference>
<feature type="transmembrane region" description="Helical" evidence="6">
    <location>
        <begin position="406"/>
        <end position="427"/>
    </location>
</feature>
<feature type="transmembrane region" description="Helical" evidence="6">
    <location>
        <begin position="375"/>
        <end position="394"/>
    </location>
</feature>
<dbReference type="PANTHER" id="PTHR42770:SF7">
    <property type="entry name" value="MEMBRANE PROTEIN"/>
    <property type="match status" value="1"/>
</dbReference>
<keyword evidence="8" id="KW-1185">Reference proteome</keyword>
<feature type="transmembrane region" description="Helical" evidence="6">
    <location>
        <begin position="433"/>
        <end position="452"/>
    </location>
</feature>
<dbReference type="InterPro" id="IPR050367">
    <property type="entry name" value="APC_superfamily"/>
</dbReference>
<keyword evidence="2" id="KW-1003">Cell membrane</keyword>
<evidence type="ECO:0000256" key="2">
    <source>
        <dbReference type="ARBA" id="ARBA00022475"/>
    </source>
</evidence>
<evidence type="ECO:0000256" key="6">
    <source>
        <dbReference type="SAM" id="Phobius"/>
    </source>
</evidence>
<dbReference type="PIRSF" id="PIRSF006060">
    <property type="entry name" value="AA_transporter"/>
    <property type="match status" value="1"/>
</dbReference>
<feature type="transmembrane region" description="Helical" evidence="6">
    <location>
        <begin position="126"/>
        <end position="148"/>
    </location>
</feature>
<evidence type="ECO:0000256" key="3">
    <source>
        <dbReference type="ARBA" id="ARBA00022692"/>
    </source>
</evidence>
<protein>
    <submittedName>
        <fullName evidence="7">Amino acid permease</fullName>
    </submittedName>
</protein>
<feature type="transmembrane region" description="Helical" evidence="6">
    <location>
        <begin position="245"/>
        <end position="267"/>
    </location>
</feature>
<feature type="transmembrane region" description="Helical" evidence="6">
    <location>
        <begin position="160"/>
        <end position="182"/>
    </location>
</feature>
<dbReference type="Proteomes" id="UP000177515">
    <property type="component" value="Chromosome 2"/>
</dbReference>
<feature type="transmembrane region" description="Helical" evidence="6">
    <location>
        <begin position="47"/>
        <end position="66"/>
    </location>
</feature>